<dbReference type="InterPro" id="IPR018204">
    <property type="entry name" value="Trp_synthase_alpha_AS"/>
</dbReference>
<evidence type="ECO:0000256" key="6">
    <source>
        <dbReference type="ARBA" id="ARBA00023141"/>
    </source>
</evidence>
<sequence>MSRLNEEFCRLRAHRRKGLIVYLTAGCPDFATTLEAVQTVEAAGANIIEIGLPFSDPMADGPVIQRAAALALQGGATTGKVLELVRQIRQKSAIPLVAMTYINTVLQFGVGKFVRSFAQAGLDGLIVPDLPVEESALLENHCREAGLDLIQFIAPTTTPERAVTICRKASGFLYCISATGVTGVRQVDYSQIGSLINNVRQYTSLPLAIGFGIGSPQAAREAAIYADAVIVGSAVMERLMDKGVDAARALTESIRMALDQRGEQPDAGVSR</sequence>
<dbReference type="NCBIfam" id="TIGR00262">
    <property type="entry name" value="trpA"/>
    <property type="match status" value="1"/>
</dbReference>
<dbReference type="EMBL" id="FNBU01000008">
    <property type="protein sequence ID" value="SDF36864.1"/>
    <property type="molecule type" value="Genomic_DNA"/>
</dbReference>
<dbReference type="FunFam" id="3.20.20.70:FF:000037">
    <property type="entry name" value="Tryptophan synthase alpha chain"/>
    <property type="match status" value="1"/>
</dbReference>
<evidence type="ECO:0000256" key="7">
    <source>
        <dbReference type="ARBA" id="ARBA00023239"/>
    </source>
</evidence>
<name>A0A1G7KIK6_9FIRM</name>
<keyword evidence="12" id="KW-1185">Reference proteome</keyword>
<dbReference type="HAMAP" id="MF_00131">
    <property type="entry name" value="Trp_synth_alpha"/>
    <property type="match status" value="1"/>
</dbReference>
<dbReference type="AlphaFoldDB" id="A0A1G7KIK6"/>
<evidence type="ECO:0000256" key="9">
    <source>
        <dbReference type="HAMAP-Rule" id="MF_00131"/>
    </source>
</evidence>
<evidence type="ECO:0000313" key="12">
    <source>
        <dbReference type="Proteomes" id="UP000243333"/>
    </source>
</evidence>
<evidence type="ECO:0000256" key="3">
    <source>
        <dbReference type="ARBA" id="ARBA00011270"/>
    </source>
</evidence>
<evidence type="ECO:0000256" key="4">
    <source>
        <dbReference type="ARBA" id="ARBA00022605"/>
    </source>
</evidence>
<dbReference type="UniPathway" id="UPA00035">
    <property type="reaction ID" value="UER00044"/>
</dbReference>
<keyword evidence="5 9" id="KW-0822">Tryptophan biosynthesis</keyword>
<dbReference type="EC" id="4.2.1.20" evidence="9"/>
<evidence type="ECO:0000256" key="10">
    <source>
        <dbReference type="RuleBase" id="RU003662"/>
    </source>
</evidence>
<comment type="catalytic activity">
    <reaction evidence="8 9">
        <text>(1S,2R)-1-C-(indol-3-yl)glycerol 3-phosphate + L-serine = D-glyceraldehyde 3-phosphate + L-tryptophan + H2O</text>
        <dbReference type="Rhea" id="RHEA:10532"/>
        <dbReference type="ChEBI" id="CHEBI:15377"/>
        <dbReference type="ChEBI" id="CHEBI:33384"/>
        <dbReference type="ChEBI" id="CHEBI:57912"/>
        <dbReference type="ChEBI" id="CHEBI:58866"/>
        <dbReference type="ChEBI" id="CHEBI:59776"/>
        <dbReference type="EC" id="4.2.1.20"/>
    </reaction>
</comment>
<comment type="similarity">
    <text evidence="9 10">Belongs to the TrpA family.</text>
</comment>
<comment type="pathway">
    <text evidence="2 9">Amino-acid biosynthesis; L-tryptophan biosynthesis; L-tryptophan from chorismate: step 5/5.</text>
</comment>
<evidence type="ECO:0000256" key="8">
    <source>
        <dbReference type="ARBA" id="ARBA00049047"/>
    </source>
</evidence>
<keyword evidence="4 9" id="KW-0028">Amino-acid biosynthesis</keyword>
<dbReference type="Gene3D" id="3.20.20.70">
    <property type="entry name" value="Aldolase class I"/>
    <property type="match status" value="1"/>
</dbReference>
<comment type="function">
    <text evidence="1 9">The alpha subunit is responsible for the aldol cleavage of indoleglycerol phosphate to indole and glyceraldehyde 3-phosphate.</text>
</comment>
<dbReference type="STRING" id="1123285.SAMN05660235_01355"/>
<comment type="subunit">
    <text evidence="3 9">Tetramer of two alpha and two beta chains.</text>
</comment>
<evidence type="ECO:0000313" key="11">
    <source>
        <dbReference type="EMBL" id="SDF36864.1"/>
    </source>
</evidence>
<dbReference type="OrthoDB" id="9804578at2"/>
<feature type="active site" description="Proton acceptor" evidence="9">
    <location>
        <position position="49"/>
    </location>
</feature>
<reference evidence="12" key="1">
    <citation type="submission" date="2016-10" db="EMBL/GenBank/DDBJ databases">
        <authorList>
            <person name="Varghese N."/>
            <person name="Submissions S."/>
        </authorList>
    </citation>
    <scope>NUCLEOTIDE SEQUENCE [LARGE SCALE GENOMIC DNA]</scope>
    <source>
        <strain evidence="12">DSM 23256</strain>
    </source>
</reference>
<keyword evidence="7 9" id="KW-0456">Lyase</keyword>
<proteinExistence type="inferred from homology"/>
<dbReference type="PANTHER" id="PTHR43406:SF1">
    <property type="entry name" value="TRYPTOPHAN SYNTHASE ALPHA CHAIN, CHLOROPLASTIC"/>
    <property type="match status" value="1"/>
</dbReference>
<dbReference type="Pfam" id="PF00290">
    <property type="entry name" value="Trp_syntA"/>
    <property type="match status" value="1"/>
</dbReference>
<dbReference type="InterPro" id="IPR013785">
    <property type="entry name" value="Aldolase_TIM"/>
</dbReference>
<dbReference type="Proteomes" id="UP000243333">
    <property type="component" value="Unassembled WGS sequence"/>
</dbReference>
<dbReference type="CDD" id="cd04724">
    <property type="entry name" value="Tryptophan_synthase_alpha"/>
    <property type="match status" value="1"/>
</dbReference>
<keyword evidence="6 9" id="KW-0057">Aromatic amino acid biosynthesis</keyword>
<dbReference type="GO" id="GO:0004834">
    <property type="term" value="F:tryptophan synthase activity"/>
    <property type="evidence" value="ECO:0007669"/>
    <property type="project" value="UniProtKB-UniRule"/>
</dbReference>
<dbReference type="InterPro" id="IPR011060">
    <property type="entry name" value="RibuloseP-bd_barrel"/>
</dbReference>
<protein>
    <recommendedName>
        <fullName evidence="9">Tryptophan synthase alpha chain</fullName>
        <ecNumber evidence="9">4.2.1.20</ecNumber>
    </recommendedName>
</protein>
<accession>A0A1G7KIK6</accession>
<dbReference type="SUPFAM" id="SSF51366">
    <property type="entry name" value="Ribulose-phoshate binding barrel"/>
    <property type="match status" value="1"/>
</dbReference>
<dbReference type="PANTHER" id="PTHR43406">
    <property type="entry name" value="TRYPTOPHAN SYNTHASE, ALPHA CHAIN"/>
    <property type="match status" value="1"/>
</dbReference>
<organism evidence="11 12">
    <name type="scientific">Sporolituus thermophilus DSM 23256</name>
    <dbReference type="NCBI Taxonomy" id="1123285"/>
    <lineage>
        <taxon>Bacteria</taxon>
        <taxon>Bacillati</taxon>
        <taxon>Bacillota</taxon>
        <taxon>Negativicutes</taxon>
        <taxon>Selenomonadales</taxon>
        <taxon>Sporomusaceae</taxon>
        <taxon>Sporolituus</taxon>
    </lineage>
</organism>
<evidence type="ECO:0000256" key="2">
    <source>
        <dbReference type="ARBA" id="ARBA00004733"/>
    </source>
</evidence>
<feature type="active site" description="Proton acceptor" evidence="9">
    <location>
        <position position="60"/>
    </location>
</feature>
<evidence type="ECO:0000256" key="5">
    <source>
        <dbReference type="ARBA" id="ARBA00022822"/>
    </source>
</evidence>
<dbReference type="GO" id="GO:0005829">
    <property type="term" value="C:cytosol"/>
    <property type="evidence" value="ECO:0007669"/>
    <property type="project" value="TreeGrafter"/>
</dbReference>
<evidence type="ECO:0000256" key="1">
    <source>
        <dbReference type="ARBA" id="ARBA00003365"/>
    </source>
</evidence>
<dbReference type="PROSITE" id="PS00167">
    <property type="entry name" value="TRP_SYNTHASE_ALPHA"/>
    <property type="match status" value="1"/>
</dbReference>
<gene>
    <name evidence="9" type="primary">trpA</name>
    <name evidence="11" type="ORF">SAMN05660235_01355</name>
</gene>
<dbReference type="RefSeq" id="WP_093689314.1">
    <property type="nucleotide sequence ID" value="NZ_FNBU01000008.1"/>
</dbReference>
<dbReference type="InterPro" id="IPR002028">
    <property type="entry name" value="Trp_synthase_suA"/>
</dbReference>